<proteinExistence type="predicted"/>
<dbReference type="GO" id="GO:0016301">
    <property type="term" value="F:kinase activity"/>
    <property type="evidence" value="ECO:0007669"/>
    <property type="project" value="UniProtKB-KW"/>
</dbReference>
<evidence type="ECO:0000259" key="3">
    <source>
        <dbReference type="Pfam" id="PF00294"/>
    </source>
</evidence>
<gene>
    <name evidence="4" type="ORF">E6K76_01825</name>
</gene>
<evidence type="ECO:0000313" key="5">
    <source>
        <dbReference type="Proteomes" id="UP000316852"/>
    </source>
</evidence>
<dbReference type="Proteomes" id="UP000316852">
    <property type="component" value="Unassembled WGS sequence"/>
</dbReference>
<comment type="caution">
    <text evidence="4">The sequence shown here is derived from an EMBL/GenBank/DDBJ whole genome shotgun (WGS) entry which is preliminary data.</text>
</comment>
<dbReference type="PANTHER" id="PTHR10584">
    <property type="entry name" value="SUGAR KINASE"/>
    <property type="match status" value="1"/>
</dbReference>
<keyword evidence="2 4" id="KW-0418">Kinase</keyword>
<dbReference type="SUPFAM" id="SSF53613">
    <property type="entry name" value="Ribokinase-like"/>
    <property type="match status" value="1"/>
</dbReference>
<accession>A0A538T9T6</accession>
<dbReference type="EMBL" id="VBOW01000014">
    <property type="protein sequence ID" value="TMQ60400.1"/>
    <property type="molecule type" value="Genomic_DNA"/>
</dbReference>
<dbReference type="InterPro" id="IPR011611">
    <property type="entry name" value="PfkB_dom"/>
</dbReference>
<dbReference type="AlphaFoldDB" id="A0A538T9T6"/>
<sequence>MAIAVVGSLGLDTIETPAGRVEDVLGGSAAYFSLAARRFVPVSLVAVVGTDFPEEARRALEQPDLDLSGLEVQEGRTFRWEGVYSRDMNTRETRRTELNVFERFRPKLHDGIRSFRNIFLANIDPVLQREVLDQLKDPRLVLCDTMNYWIHNKREALLAILKRVRILLINEEEARELTGESLTHRAARAILSLGPETVAIKQGEHGAFLLGRDLYFTCPAVPIESVIDPTGAGDTFAGGFFGALARMGRLTDRTLRAAAVYGCVMASFTVEDFGVQGLLRAKRAEVLRRADEIMEMTRFSLDDTARLLR</sequence>
<reference evidence="4 5" key="1">
    <citation type="journal article" date="2019" name="Nat. Microbiol.">
        <title>Mediterranean grassland soil C-N compound turnover is dependent on rainfall and depth, and is mediated by genomically divergent microorganisms.</title>
        <authorList>
            <person name="Diamond S."/>
            <person name="Andeer P.F."/>
            <person name="Li Z."/>
            <person name="Crits-Christoph A."/>
            <person name="Burstein D."/>
            <person name="Anantharaman K."/>
            <person name="Lane K.R."/>
            <person name="Thomas B.C."/>
            <person name="Pan C."/>
            <person name="Northen T.R."/>
            <person name="Banfield J.F."/>
        </authorList>
    </citation>
    <scope>NUCLEOTIDE SEQUENCE [LARGE SCALE GENOMIC DNA]</scope>
    <source>
        <strain evidence="4">WS_6</strain>
    </source>
</reference>
<dbReference type="InterPro" id="IPR029056">
    <property type="entry name" value="Ribokinase-like"/>
</dbReference>
<dbReference type="Gene3D" id="3.40.1190.20">
    <property type="match status" value="1"/>
</dbReference>
<dbReference type="GO" id="GO:0005829">
    <property type="term" value="C:cytosol"/>
    <property type="evidence" value="ECO:0007669"/>
    <property type="project" value="TreeGrafter"/>
</dbReference>
<name>A0A538T9T6_UNCEI</name>
<dbReference type="PANTHER" id="PTHR10584:SF166">
    <property type="entry name" value="RIBOKINASE"/>
    <property type="match status" value="1"/>
</dbReference>
<dbReference type="Pfam" id="PF00294">
    <property type="entry name" value="PfkB"/>
    <property type="match status" value="1"/>
</dbReference>
<feature type="domain" description="Carbohydrate kinase PfkB" evidence="3">
    <location>
        <begin position="18"/>
        <end position="277"/>
    </location>
</feature>
<keyword evidence="1" id="KW-0808">Transferase</keyword>
<evidence type="ECO:0000256" key="2">
    <source>
        <dbReference type="ARBA" id="ARBA00022777"/>
    </source>
</evidence>
<organism evidence="4 5">
    <name type="scientific">Eiseniibacteriota bacterium</name>
    <dbReference type="NCBI Taxonomy" id="2212470"/>
    <lineage>
        <taxon>Bacteria</taxon>
        <taxon>Candidatus Eiseniibacteriota</taxon>
    </lineage>
</organism>
<protein>
    <submittedName>
        <fullName evidence="4">Sugar kinase</fullName>
    </submittedName>
</protein>
<evidence type="ECO:0000256" key="1">
    <source>
        <dbReference type="ARBA" id="ARBA00022679"/>
    </source>
</evidence>
<evidence type="ECO:0000313" key="4">
    <source>
        <dbReference type="EMBL" id="TMQ60400.1"/>
    </source>
</evidence>